<feature type="transmembrane region" description="Helical" evidence="1">
    <location>
        <begin position="1056"/>
        <end position="1075"/>
    </location>
</feature>
<dbReference type="AlphaFoldDB" id="A0A1F4S5Y8"/>
<feature type="transmembrane region" description="Helical" evidence="1">
    <location>
        <begin position="886"/>
        <end position="905"/>
    </location>
</feature>
<dbReference type="EMBL" id="MEUA01000024">
    <property type="protein sequence ID" value="OGC15153.1"/>
    <property type="molecule type" value="Genomic_DNA"/>
</dbReference>
<sequence length="1163" mass="130252">MISPTSKTCINLGAVKKAATTMVKKIGKYRGFGAKSNLIACGYKGGTAAEFVRVCSFDVIRSMVLERTFDIRDIPQELITEIASEISYEKGELPEEISPKRCDPRHVASIITKKVVEGKTASKIAEDLFNYWDIETPSKKLRKHLYKVVEDVEFRVAMDEVVKKLAEDGEKCDVFALAASFKRLTYKQRKAIAFHTDLIMGHIKKGLIVAKKDDTGTPVVVLSDMAKRDWVKENTFLEHYTKSLKGYYKDGKYLGYIFSDKEEEFPVDLLEEIKDKFVYWYKMQGGEEKSPQAFVKLVLRRTKEGKSSSAIAKEIVETWEIEDNDSQTLKVAQGLVDAIRRRSSLGLFFRIASSAGEGLNESVVAKIGGVDQKLYNIVEGHISSLQGFSDQEKTEIKAVALDIRGMWEELEYKASAGILDIHRNGDGIKFYLGECLLPGEREKVLADVRYFQHLVITKEPRTASQFAEWIIAWEDIADFTIRKENMGQGDVKRCGLATEFRKFAPEIERAFKAVSLDIEKFRDETLAKGVPVKRAIEIVAKRADELIKTELDKQLKPSNRLRNYLELPLPDVLADIVEVNDVDYDPSIESSKRKAELLDQHTGLAMVGDRQFGGGEERSAVADAFQGQGTPYFSWVLGDASARKKHGVVASYGSCVAYSLAAYRREATKYLQSVPYKENKQPFASLYDKWGKGITDAVLYDTEGNYANSAGQVARGLVIAGRLPVRLSFGSLAGAVDVGLAFSSVQVTDLFHSLALNGYIPKRFIKDVDKDVLISGLKNIEGPDVQDSEEESEDIAGTRKPLEALPFPSQQRIFFPAYAFYEKFEMTRCSWPKGNARELMDIMALKALKPVYWAGWSIAKRFNFRFAIGGLNPLFNNLFIPGIGPIGAHSESLVGAYVTVFLRWLRGNLRIAGKVFNTQMNFFRGLQFKSLIVHWLTYVAKTCLMVMPILYIHLDIPSVIIKMDPKHFATFGLLVASNTLGLTAAYLISMWAVSSFNKGNRGETGKGLALDYVGLGKATKSAYEGIVLRVSRAFKISSKGGEAVDRLPLRDMPLEILLFSLNFLALYSSMHYFFVNNGDPSMFGATIWSTINLGFLGYGLRKFNFGVYNEAPWAGDVKALWDSIRGPRIRASVPTGYIYDSLKDEGSREERIDGDEGWEREMS</sequence>
<evidence type="ECO:0000313" key="2">
    <source>
        <dbReference type="EMBL" id="OGC15153.1"/>
    </source>
</evidence>
<organism evidence="2 3">
    <name type="scientific">candidate division WOR-1 bacterium RIFOXYB2_FULL_36_35</name>
    <dbReference type="NCBI Taxonomy" id="1802578"/>
    <lineage>
        <taxon>Bacteria</taxon>
        <taxon>Bacillati</taxon>
        <taxon>Saganbacteria</taxon>
    </lineage>
</organism>
<dbReference type="Proteomes" id="UP000177905">
    <property type="component" value="Unassembled WGS sequence"/>
</dbReference>
<reference evidence="2 3" key="1">
    <citation type="journal article" date="2016" name="Nat. Commun.">
        <title>Thousands of microbial genomes shed light on interconnected biogeochemical processes in an aquifer system.</title>
        <authorList>
            <person name="Anantharaman K."/>
            <person name="Brown C.T."/>
            <person name="Hug L.A."/>
            <person name="Sharon I."/>
            <person name="Castelle C.J."/>
            <person name="Probst A.J."/>
            <person name="Thomas B.C."/>
            <person name="Singh A."/>
            <person name="Wilkins M.J."/>
            <person name="Karaoz U."/>
            <person name="Brodie E.L."/>
            <person name="Williams K.H."/>
            <person name="Hubbard S.S."/>
            <person name="Banfield J.F."/>
        </authorList>
    </citation>
    <scope>NUCLEOTIDE SEQUENCE [LARGE SCALE GENOMIC DNA]</scope>
</reference>
<evidence type="ECO:0000313" key="3">
    <source>
        <dbReference type="Proteomes" id="UP000177905"/>
    </source>
</evidence>
<feature type="transmembrane region" description="Helical" evidence="1">
    <location>
        <begin position="971"/>
        <end position="993"/>
    </location>
</feature>
<keyword evidence="1" id="KW-0472">Membrane</keyword>
<keyword evidence="1" id="KW-0812">Transmembrane</keyword>
<comment type="caution">
    <text evidence="2">The sequence shown here is derived from an EMBL/GenBank/DDBJ whole genome shotgun (WGS) entry which is preliminary data.</text>
</comment>
<feature type="transmembrane region" description="Helical" evidence="1">
    <location>
        <begin position="1081"/>
        <end position="1100"/>
    </location>
</feature>
<name>A0A1F4S5Y8_UNCSA</name>
<accession>A0A1F4S5Y8</accession>
<gene>
    <name evidence="2" type="ORF">A2290_08805</name>
</gene>
<proteinExistence type="predicted"/>
<keyword evidence="1" id="KW-1133">Transmembrane helix</keyword>
<feature type="transmembrane region" description="Helical" evidence="1">
    <location>
        <begin position="926"/>
        <end position="951"/>
    </location>
</feature>
<protein>
    <submittedName>
        <fullName evidence="2">Uncharacterized protein</fullName>
    </submittedName>
</protein>
<evidence type="ECO:0000256" key="1">
    <source>
        <dbReference type="SAM" id="Phobius"/>
    </source>
</evidence>